<dbReference type="PANTHER" id="PTHR45629">
    <property type="entry name" value="SNF2/RAD54 FAMILY MEMBER"/>
    <property type="match status" value="1"/>
</dbReference>
<evidence type="ECO:0000256" key="1">
    <source>
        <dbReference type="ARBA" id="ARBA00022741"/>
    </source>
</evidence>
<name>A0A8J4Q4C0_9MYCE</name>
<dbReference type="Proteomes" id="UP000695562">
    <property type="component" value="Unassembled WGS sequence"/>
</dbReference>
<evidence type="ECO:0008006" key="10">
    <source>
        <dbReference type="Google" id="ProtNLM"/>
    </source>
</evidence>
<dbReference type="EMBL" id="AJWJ01000003">
    <property type="protein sequence ID" value="KAF2078535.1"/>
    <property type="molecule type" value="Genomic_DNA"/>
</dbReference>
<keyword evidence="1" id="KW-0547">Nucleotide-binding</keyword>
<dbReference type="Gene3D" id="1.20.120.850">
    <property type="entry name" value="SWI2/SNF2 ATPases, N-terminal domain"/>
    <property type="match status" value="1"/>
</dbReference>
<dbReference type="GO" id="GO:0015616">
    <property type="term" value="F:DNA translocase activity"/>
    <property type="evidence" value="ECO:0007669"/>
    <property type="project" value="TreeGrafter"/>
</dbReference>
<sequence length="936" mass="104891">MKRRLAPSAVYENKKLKGDEEYLSLQIPAPPLPTAATIKKGPGRKKVVNEPVINHLERYKPIKKEEPVSNETSTTTTGNGVIKFKEETKVGRNVRLTPDSTPLYFIITFKSTNKADDEAAVGDGIIQVSYDKVLVLSTDGRQIGKAGLTRKDADDDEKKQHQRVFIKNKEVYFQEEFSMMIGNKFVKVIYPFEEEEFKNGTIFLKTEAIIQKKKQEKKEKKKTLLLAAARKPKGWEVPVKGVEKQVRLTKPLHNPYAPNSLVLFMPTNLTNAMQIPVVVDPILSAKLRPHQREGVQFMFDCLHGLKGGYKGNGCILADDMGLGKSIQAITILWTCLKQGPTGDPTSKKAIIVAPTSLVGNWKNELKKWLGDGISPVAIGESTKTGLSKLSELQYGKADVLIISYDQLRIYCEDICKIPTIGLIICDEGHRLKNAEIKTTKAVSMIPTPLRIILSGTPIQNDLTEFYAMVNFVNPGVLKNVTTFKNVYDVPIVASRNPDASDEEKRIGRERSLELTRITSQFILRRTAVVNTQYLPQKIEYVVLCKLSTLQLSIYKHLLQTIKDNSSFSSVSGALPLITTLKKLSNCAELVYLPDKENPTEINKSILKLFPKEWNPKVFQPQYSSKLLFTDRLLNEIRTKTKDRVVIISNYTQTLDVLGIMCKSRGYEYFKLDGSLKSSKRQELVDKFNDPTTPQFVFLLSSKAGGVGLNLIGGNHLILFDSDWNPANDAQAMARVWREGQKKVVSIYRTLTTGTIEEKIFQRQLTKQALSVSITEGDSENSPAFDSKDLKDIFTLREDTICDTHDMLSCKCAPSSRIPKHKRDTLSINELNKWKHFHDVSKIEDPKVALACKDLATFVFVNDKGPSLSGASTNKQLESNNGNTDSPTNQVAISQDKLLKSKSRSNKGLDVDDDDDENDGYSDEEQESDNSYESDSD</sequence>
<dbReference type="InterPro" id="IPR049730">
    <property type="entry name" value="SNF2/RAD54-like_C"/>
</dbReference>
<dbReference type="PROSITE" id="PS51192">
    <property type="entry name" value="HELICASE_ATP_BIND_1"/>
    <property type="match status" value="1"/>
</dbReference>
<dbReference type="Gene3D" id="3.40.50.10810">
    <property type="entry name" value="Tandem AAA-ATPase domain"/>
    <property type="match status" value="1"/>
</dbReference>
<keyword evidence="9" id="KW-1185">Reference proteome</keyword>
<evidence type="ECO:0000313" key="9">
    <source>
        <dbReference type="Proteomes" id="UP000695562"/>
    </source>
</evidence>
<dbReference type="SMART" id="SM00487">
    <property type="entry name" value="DEXDc"/>
    <property type="match status" value="1"/>
</dbReference>
<organism evidence="8 9">
    <name type="scientific">Polysphondylium violaceum</name>
    <dbReference type="NCBI Taxonomy" id="133409"/>
    <lineage>
        <taxon>Eukaryota</taxon>
        <taxon>Amoebozoa</taxon>
        <taxon>Evosea</taxon>
        <taxon>Eumycetozoa</taxon>
        <taxon>Dictyostelia</taxon>
        <taxon>Dictyosteliales</taxon>
        <taxon>Dictyosteliaceae</taxon>
        <taxon>Polysphondylium</taxon>
    </lineage>
</organism>
<dbReference type="CDD" id="cd18004">
    <property type="entry name" value="DEXHc_RAD54"/>
    <property type="match status" value="1"/>
</dbReference>
<evidence type="ECO:0000256" key="3">
    <source>
        <dbReference type="ARBA" id="ARBA00022806"/>
    </source>
</evidence>
<dbReference type="InterPro" id="IPR000330">
    <property type="entry name" value="SNF2_N"/>
</dbReference>
<dbReference type="SUPFAM" id="SSF52540">
    <property type="entry name" value="P-loop containing nucleoside triphosphate hydrolases"/>
    <property type="match status" value="2"/>
</dbReference>
<dbReference type="Pfam" id="PF00271">
    <property type="entry name" value="Helicase_C"/>
    <property type="match status" value="1"/>
</dbReference>
<dbReference type="AlphaFoldDB" id="A0A8J4Q4C0"/>
<keyword evidence="2" id="KW-0378">Hydrolase</keyword>
<dbReference type="Gene3D" id="3.40.50.300">
    <property type="entry name" value="P-loop containing nucleotide triphosphate hydrolases"/>
    <property type="match status" value="1"/>
</dbReference>
<dbReference type="InterPro" id="IPR014001">
    <property type="entry name" value="Helicase_ATP-bd"/>
</dbReference>
<dbReference type="InterPro" id="IPR001650">
    <property type="entry name" value="Helicase_C-like"/>
</dbReference>
<reference evidence="8" key="1">
    <citation type="submission" date="2020-01" db="EMBL/GenBank/DDBJ databases">
        <title>Development of genomics and gene disruption for Polysphondylium violaceum indicates a role for the polyketide synthase stlB in stalk morphogenesis.</title>
        <authorList>
            <person name="Narita B."/>
            <person name="Kawabe Y."/>
            <person name="Kin K."/>
            <person name="Saito T."/>
            <person name="Gibbs R."/>
            <person name="Kuspa A."/>
            <person name="Muzny D."/>
            <person name="Queller D."/>
            <person name="Richards S."/>
            <person name="Strassman J."/>
            <person name="Sucgang R."/>
            <person name="Worley K."/>
            <person name="Schaap P."/>
        </authorList>
    </citation>
    <scope>NUCLEOTIDE SEQUENCE</scope>
    <source>
        <strain evidence="8">QSvi11</strain>
    </source>
</reference>
<dbReference type="InterPro" id="IPR027417">
    <property type="entry name" value="P-loop_NTPase"/>
</dbReference>
<feature type="domain" description="Helicase ATP-binding" evidence="6">
    <location>
        <begin position="305"/>
        <end position="475"/>
    </location>
</feature>
<evidence type="ECO:0000259" key="6">
    <source>
        <dbReference type="PROSITE" id="PS51192"/>
    </source>
</evidence>
<proteinExistence type="predicted"/>
<dbReference type="OrthoDB" id="413460at2759"/>
<evidence type="ECO:0000313" key="8">
    <source>
        <dbReference type="EMBL" id="KAF2078535.1"/>
    </source>
</evidence>
<dbReference type="GO" id="GO:0045003">
    <property type="term" value="P:double-strand break repair via synthesis-dependent strand annealing"/>
    <property type="evidence" value="ECO:0007669"/>
    <property type="project" value="TreeGrafter"/>
</dbReference>
<dbReference type="InterPro" id="IPR050496">
    <property type="entry name" value="SNF2_RAD54_helicase_repair"/>
</dbReference>
<dbReference type="GO" id="GO:0005634">
    <property type="term" value="C:nucleus"/>
    <property type="evidence" value="ECO:0007669"/>
    <property type="project" value="TreeGrafter"/>
</dbReference>
<evidence type="ECO:0000259" key="7">
    <source>
        <dbReference type="PROSITE" id="PS51194"/>
    </source>
</evidence>
<dbReference type="PANTHER" id="PTHR45629:SF7">
    <property type="entry name" value="DNA EXCISION REPAIR PROTEIN ERCC-6-RELATED"/>
    <property type="match status" value="1"/>
</dbReference>
<evidence type="ECO:0000256" key="4">
    <source>
        <dbReference type="ARBA" id="ARBA00022840"/>
    </source>
</evidence>
<keyword evidence="4" id="KW-0067">ATP-binding</keyword>
<dbReference type="GO" id="GO:0016787">
    <property type="term" value="F:hydrolase activity"/>
    <property type="evidence" value="ECO:0007669"/>
    <property type="project" value="UniProtKB-KW"/>
</dbReference>
<feature type="compositionally biased region" description="Polar residues" evidence="5">
    <location>
        <begin position="870"/>
        <end position="892"/>
    </location>
</feature>
<dbReference type="GO" id="GO:0007131">
    <property type="term" value="P:reciprocal meiotic recombination"/>
    <property type="evidence" value="ECO:0007669"/>
    <property type="project" value="TreeGrafter"/>
</dbReference>
<dbReference type="GO" id="GO:0004386">
    <property type="term" value="F:helicase activity"/>
    <property type="evidence" value="ECO:0007669"/>
    <property type="project" value="UniProtKB-KW"/>
</dbReference>
<dbReference type="PROSITE" id="PS51194">
    <property type="entry name" value="HELICASE_CTER"/>
    <property type="match status" value="1"/>
</dbReference>
<evidence type="ECO:0000256" key="2">
    <source>
        <dbReference type="ARBA" id="ARBA00022801"/>
    </source>
</evidence>
<accession>A0A8J4Q4C0</accession>
<feature type="region of interest" description="Disordered" evidence="5">
    <location>
        <begin position="870"/>
        <end position="936"/>
    </location>
</feature>
<keyword evidence="3" id="KW-0347">Helicase</keyword>
<dbReference type="CDD" id="cd18793">
    <property type="entry name" value="SF2_C_SNF"/>
    <property type="match status" value="1"/>
</dbReference>
<feature type="domain" description="Helicase C-terminal" evidence="7">
    <location>
        <begin position="628"/>
        <end position="790"/>
    </location>
</feature>
<protein>
    <recommendedName>
        <fullName evidence="10">SNF2-related domain-containing protein</fullName>
    </recommendedName>
</protein>
<dbReference type="GO" id="GO:0005524">
    <property type="term" value="F:ATP binding"/>
    <property type="evidence" value="ECO:0007669"/>
    <property type="project" value="UniProtKB-KW"/>
</dbReference>
<gene>
    <name evidence="8" type="ORF">CYY_000160</name>
</gene>
<evidence type="ECO:0000256" key="5">
    <source>
        <dbReference type="SAM" id="MobiDB-lite"/>
    </source>
</evidence>
<dbReference type="Pfam" id="PF00176">
    <property type="entry name" value="SNF2-rel_dom"/>
    <property type="match status" value="1"/>
</dbReference>
<dbReference type="SMART" id="SM00490">
    <property type="entry name" value="HELICc"/>
    <property type="match status" value="1"/>
</dbReference>
<dbReference type="InterPro" id="IPR038718">
    <property type="entry name" value="SNF2-like_sf"/>
</dbReference>
<comment type="caution">
    <text evidence="8">The sequence shown here is derived from an EMBL/GenBank/DDBJ whole genome shotgun (WGS) entry which is preliminary data.</text>
</comment>
<dbReference type="FunFam" id="3.40.50.300:FF:000332">
    <property type="entry name" value="DNA repair and recombination protein RAD54-like"/>
    <property type="match status" value="1"/>
</dbReference>
<feature type="compositionally biased region" description="Acidic residues" evidence="5">
    <location>
        <begin position="910"/>
        <end position="936"/>
    </location>
</feature>